<evidence type="ECO:0000256" key="1">
    <source>
        <dbReference type="SAM" id="MobiDB-lite"/>
    </source>
</evidence>
<reference evidence="3" key="2">
    <citation type="journal article" date="2008" name="Genome Biol.">
        <title>Improved genome assembly and evidence-based global gene model set for the chordate Ciona intestinalis: new insight into intron and operon populations.</title>
        <authorList>
            <person name="Satou Y."/>
            <person name="Mineta K."/>
            <person name="Ogasawara M."/>
            <person name="Sasakura Y."/>
            <person name="Shoguchi E."/>
            <person name="Ueno K."/>
            <person name="Yamada L."/>
            <person name="Matsumoto J."/>
            <person name="Wasserscheid J."/>
            <person name="Dewar K."/>
            <person name="Wiley G.B."/>
            <person name="Macmil S.L."/>
            <person name="Roe B.A."/>
            <person name="Zeller R.W."/>
            <person name="Hastings K.E."/>
            <person name="Lemaire P."/>
            <person name="Lindquist E."/>
            <person name="Endo T."/>
            <person name="Hotta K."/>
            <person name="Inaba K."/>
        </authorList>
    </citation>
    <scope>NUCLEOTIDE SEQUENCE [LARGE SCALE GENOMIC DNA]</scope>
    <source>
        <strain evidence="3">wild type</strain>
    </source>
</reference>
<dbReference type="EMBL" id="EAAA01000483">
    <property type="status" value="NOT_ANNOTATED_CDS"/>
    <property type="molecule type" value="Genomic_DNA"/>
</dbReference>
<reference evidence="3" key="4">
    <citation type="submission" date="2025-09" db="UniProtKB">
        <authorList>
            <consortium name="Ensembl"/>
        </authorList>
    </citation>
    <scope>IDENTIFICATION</scope>
</reference>
<dbReference type="Proteomes" id="UP000008144">
    <property type="component" value="Chromosome 10"/>
</dbReference>
<keyword evidence="2" id="KW-0472">Membrane</keyword>
<feature type="region of interest" description="Disordered" evidence="1">
    <location>
        <begin position="43"/>
        <end position="70"/>
    </location>
</feature>
<sequence>MFFFLLFYIIIEYFVFLNLFIAVLVDNFQLTLRDKMIRKAEEKERLEKEKRQKNEQNGKEENNSDDLSDDNLAAIRNELFFRDEDSLSDDEYFDVEKELFTFMNTSDEENNLVTWYYRILPALEKQSHQAHNLISCHDRIIDMVVDNTDDVIERR</sequence>
<protein>
    <recommendedName>
        <fullName evidence="5">Ion transport domain-containing protein</fullName>
    </recommendedName>
</protein>
<keyword evidence="2" id="KW-1133">Transmembrane helix</keyword>
<feature type="compositionally biased region" description="Basic and acidic residues" evidence="1">
    <location>
        <begin position="43"/>
        <end position="62"/>
    </location>
</feature>
<dbReference type="InterPro" id="IPR028746">
    <property type="entry name" value="CatSper1"/>
</dbReference>
<dbReference type="AlphaFoldDB" id="H2Y085"/>
<reference evidence="4" key="1">
    <citation type="journal article" date="2002" name="Science">
        <title>The draft genome of Ciona intestinalis: insights into chordate and vertebrate origins.</title>
        <authorList>
            <person name="Dehal P."/>
            <person name="Satou Y."/>
            <person name="Campbell R.K."/>
            <person name="Chapman J."/>
            <person name="Degnan B."/>
            <person name="De Tomaso A."/>
            <person name="Davidson B."/>
            <person name="Di Gregorio A."/>
            <person name="Gelpke M."/>
            <person name="Goodstein D.M."/>
            <person name="Harafuji N."/>
            <person name="Hastings K.E."/>
            <person name="Ho I."/>
            <person name="Hotta K."/>
            <person name="Huang W."/>
            <person name="Kawashima T."/>
            <person name="Lemaire P."/>
            <person name="Martinez D."/>
            <person name="Meinertzhagen I.A."/>
            <person name="Necula S."/>
            <person name="Nonaka M."/>
            <person name="Putnam N."/>
            <person name="Rash S."/>
            <person name="Saiga H."/>
            <person name="Satake M."/>
            <person name="Terry A."/>
            <person name="Yamada L."/>
            <person name="Wang H.G."/>
            <person name="Awazu S."/>
            <person name="Azumi K."/>
            <person name="Boore J."/>
            <person name="Branno M."/>
            <person name="Chin-Bow S."/>
            <person name="DeSantis R."/>
            <person name="Doyle S."/>
            <person name="Francino P."/>
            <person name="Keys D.N."/>
            <person name="Haga S."/>
            <person name="Hayashi H."/>
            <person name="Hino K."/>
            <person name="Imai K.S."/>
            <person name="Inaba K."/>
            <person name="Kano S."/>
            <person name="Kobayashi K."/>
            <person name="Kobayashi M."/>
            <person name="Lee B.I."/>
            <person name="Makabe K.W."/>
            <person name="Manohar C."/>
            <person name="Matassi G."/>
            <person name="Medina M."/>
            <person name="Mochizuki Y."/>
            <person name="Mount S."/>
            <person name="Morishita T."/>
            <person name="Miura S."/>
            <person name="Nakayama A."/>
            <person name="Nishizaka S."/>
            <person name="Nomoto H."/>
            <person name="Ohta F."/>
            <person name="Oishi K."/>
            <person name="Rigoutsos I."/>
            <person name="Sano M."/>
            <person name="Sasaki A."/>
            <person name="Sasakura Y."/>
            <person name="Shoguchi E."/>
            <person name="Shin-i T."/>
            <person name="Spagnuolo A."/>
            <person name="Stainier D."/>
            <person name="Suzuki M.M."/>
            <person name="Tassy O."/>
            <person name="Takatori N."/>
            <person name="Tokuoka M."/>
            <person name="Yagi K."/>
            <person name="Yoshizaki F."/>
            <person name="Wada S."/>
            <person name="Zhang C."/>
            <person name="Hyatt P.D."/>
            <person name="Larimer F."/>
            <person name="Detter C."/>
            <person name="Doggett N."/>
            <person name="Glavina T."/>
            <person name="Hawkins T."/>
            <person name="Richardson P."/>
            <person name="Lucas S."/>
            <person name="Kohara Y."/>
            <person name="Levine M."/>
            <person name="Satoh N."/>
            <person name="Rokhsar D.S."/>
        </authorList>
    </citation>
    <scope>NUCLEOTIDE SEQUENCE [LARGE SCALE GENOMIC DNA]</scope>
</reference>
<name>H2Y085_CIOIN</name>
<dbReference type="GO" id="GO:0036128">
    <property type="term" value="C:CatSper complex"/>
    <property type="evidence" value="ECO:0007669"/>
    <property type="project" value="InterPro"/>
</dbReference>
<dbReference type="PANTHER" id="PTHR47193">
    <property type="entry name" value="CATION CHANNEL SPERM-ASSOCIATED PROTEIN 1"/>
    <property type="match status" value="1"/>
</dbReference>
<proteinExistence type="predicted"/>
<keyword evidence="4" id="KW-1185">Reference proteome</keyword>
<dbReference type="PANTHER" id="PTHR47193:SF1">
    <property type="entry name" value="CATION CHANNEL SPERM-ASSOCIATED PROTEIN 1"/>
    <property type="match status" value="1"/>
</dbReference>
<keyword evidence="2" id="KW-0812">Transmembrane</keyword>
<dbReference type="Gene3D" id="1.10.287.70">
    <property type="match status" value="1"/>
</dbReference>
<dbReference type="GO" id="GO:0005227">
    <property type="term" value="F:calcium-activated cation channel activity"/>
    <property type="evidence" value="ECO:0007669"/>
    <property type="project" value="InterPro"/>
</dbReference>
<reference evidence="3" key="3">
    <citation type="submission" date="2025-08" db="UniProtKB">
        <authorList>
            <consortium name="Ensembl"/>
        </authorList>
    </citation>
    <scope>IDENTIFICATION</scope>
</reference>
<evidence type="ECO:0000313" key="3">
    <source>
        <dbReference type="Ensembl" id="ENSCINP00000035319.1"/>
    </source>
</evidence>
<dbReference type="InParanoid" id="H2Y085"/>
<dbReference type="HOGENOM" id="CLU_1694865_0_0_1"/>
<evidence type="ECO:0008006" key="5">
    <source>
        <dbReference type="Google" id="ProtNLM"/>
    </source>
</evidence>
<organism evidence="3 4">
    <name type="scientific">Ciona intestinalis</name>
    <name type="common">Transparent sea squirt</name>
    <name type="synonym">Ascidia intestinalis</name>
    <dbReference type="NCBI Taxonomy" id="7719"/>
    <lineage>
        <taxon>Eukaryota</taxon>
        <taxon>Metazoa</taxon>
        <taxon>Chordata</taxon>
        <taxon>Tunicata</taxon>
        <taxon>Ascidiacea</taxon>
        <taxon>Phlebobranchia</taxon>
        <taxon>Cionidae</taxon>
        <taxon>Ciona</taxon>
    </lineage>
</organism>
<dbReference type="STRING" id="7719.ENSCINP00000035319"/>
<dbReference type="GO" id="GO:0030317">
    <property type="term" value="P:flagellated sperm motility"/>
    <property type="evidence" value="ECO:0007669"/>
    <property type="project" value="InterPro"/>
</dbReference>
<evidence type="ECO:0000313" key="4">
    <source>
        <dbReference type="Proteomes" id="UP000008144"/>
    </source>
</evidence>
<feature type="transmembrane region" description="Helical" evidence="2">
    <location>
        <begin position="6"/>
        <end position="28"/>
    </location>
</feature>
<dbReference type="Ensembl" id="ENSCINT00000031571.1">
    <property type="protein sequence ID" value="ENSCINP00000035319.1"/>
    <property type="gene ID" value="ENSCING00000020710.1"/>
</dbReference>
<accession>H2Y085</accession>
<evidence type="ECO:0000256" key="2">
    <source>
        <dbReference type="SAM" id="Phobius"/>
    </source>
</evidence>